<dbReference type="PANTHER" id="PTHR45138">
    <property type="entry name" value="REGULATORY COMPONENTS OF SENSORY TRANSDUCTION SYSTEM"/>
    <property type="match status" value="1"/>
</dbReference>
<dbReference type="CDD" id="cd01949">
    <property type="entry name" value="GGDEF"/>
    <property type="match status" value="1"/>
</dbReference>
<feature type="transmembrane region" description="Helical" evidence="1">
    <location>
        <begin position="114"/>
        <end position="132"/>
    </location>
</feature>
<keyword evidence="4" id="KW-1185">Reference proteome</keyword>
<dbReference type="Proteomes" id="UP000198589">
    <property type="component" value="Unassembled WGS sequence"/>
</dbReference>
<dbReference type="GO" id="GO:0043709">
    <property type="term" value="P:cell adhesion involved in single-species biofilm formation"/>
    <property type="evidence" value="ECO:0007669"/>
    <property type="project" value="TreeGrafter"/>
</dbReference>
<gene>
    <name evidence="3" type="ORF">SAMN05216574_10923</name>
</gene>
<evidence type="ECO:0000259" key="2">
    <source>
        <dbReference type="PROSITE" id="PS50887"/>
    </source>
</evidence>
<name>A0A1I2G4I4_9ACTN</name>
<feature type="transmembrane region" description="Helical" evidence="1">
    <location>
        <begin position="84"/>
        <end position="102"/>
    </location>
</feature>
<dbReference type="PANTHER" id="PTHR45138:SF9">
    <property type="entry name" value="DIGUANYLATE CYCLASE DGCM-RELATED"/>
    <property type="match status" value="1"/>
</dbReference>
<reference evidence="4" key="1">
    <citation type="submission" date="2016-10" db="EMBL/GenBank/DDBJ databases">
        <authorList>
            <person name="Varghese N."/>
            <person name="Submissions S."/>
        </authorList>
    </citation>
    <scope>NUCLEOTIDE SEQUENCE [LARGE SCALE GENOMIC DNA]</scope>
    <source>
        <strain evidence="4">DSM 46838</strain>
    </source>
</reference>
<dbReference type="OrthoDB" id="23692at2"/>
<proteinExistence type="predicted"/>
<sequence length="380" mass="39891">MTDRLPGDRRAGRTSDVPRPGRVRRWVATVRAGLYRPLAEDDTRAAYWVRHVRIGVLLSEVAAVVVIGYVLLTDSPGRHHPVLLALAGAVLLGVPGLLLLPLPAMMRDSRGPTLFYAWSLATTVVVVIGTRVDGGASSPLDALLFLTLTFMAVAYSPYGVVAMGSVMTLSYLLFVELPGGLTTSGMFFLAIMGAFTLVCALASANSWAAYDRQLVLIRTQEMLAATDPLTGIPNRRAFVDRVTKAVRDAAWGHQSVVCLVDLDGFKAVNDAGGHAAGDAMLTAVGIALGGAVRETDTVARLGGDEFAVLADTSVTASGEVLAERLRAAVAQVGRPAGVTASVGVAEVEPGDDVEDLMHRADAAMYRAKTAGGNRVTALSP</sequence>
<dbReference type="SUPFAM" id="SSF55073">
    <property type="entry name" value="Nucleotide cyclase"/>
    <property type="match status" value="1"/>
</dbReference>
<dbReference type="InterPro" id="IPR043128">
    <property type="entry name" value="Rev_trsase/Diguanyl_cyclase"/>
</dbReference>
<evidence type="ECO:0000313" key="3">
    <source>
        <dbReference type="EMBL" id="SFF12068.1"/>
    </source>
</evidence>
<evidence type="ECO:0000313" key="4">
    <source>
        <dbReference type="Proteomes" id="UP000198589"/>
    </source>
</evidence>
<dbReference type="InterPro" id="IPR029787">
    <property type="entry name" value="Nucleotide_cyclase"/>
</dbReference>
<dbReference type="InterPro" id="IPR050469">
    <property type="entry name" value="Diguanylate_Cyclase"/>
</dbReference>
<accession>A0A1I2G4I4</accession>
<dbReference type="InterPro" id="IPR000160">
    <property type="entry name" value="GGDEF_dom"/>
</dbReference>
<dbReference type="GO" id="GO:0005886">
    <property type="term" value="C:plasma membrane"/>
    <property type="evidence" value="ECO:0007669"/>
    <property type="project" value="TreeGrafter"/>
</dbReference>
<dbReference type="NCBIfam" id="TIGR00254">
    <property type="entry name" value="GGDEF"/>
    <property type="match status" value="1"/>
</dbReference>
<organism evidence="3 4">
    <name type="scientific">Blastococcus tunisiensis</name>
    <dbReference type="NCBI Taxonomy" id="1798228"/>
    <lineage>
        <taxon>Bacteria</taxon>
        <taxon>Bacillati</taxon>
        <taxon>Actinomycetota</taxon>
        <taxon>Actinomycetes</taxon>
        <taxon>Geodermatophilales</taxon>
        <taxon>Geodermatophilaceae</taxon>
        <taxon>Blastococcus</taxon>
    </lineage>
</organism>
<feature type="transmembrane region" description="Helical" evidence="1">
    <location>
        <begin position="186"/>
        <end position="210"/>
    </location>
</feature>
<dbReference type="Pfam" id="PF00990">
    <property type="entry name" value="GGDEF"/>
    <property type="match status" value="1"/>
</dbReference>
<protein>
    <submittedName>
        <fullName evidence="3">Diguanylate cyclase (GGDEF) domain-containing protein</fullName>
    </submittedName>
</protein>
<dbReference type="FunFam" id="3.30.70.270:FF:000001">
    <property type="entry name" value="Diguanylate cyclase domain protein"/>
    <property type="match status" value="1"/>
</dbReference>
<feature type="transmembrane region" description="Helical" evidence="1">
    <location>
        <begin position="54"/>
        <end position="72"/>
    </location>
</feature>
<evidence type="ECO:0000256" key="1">
    <source>
        <dbReference type="SAM" id="Phobius"/>
    </source>
</evidence>
<feature type="domain" description="GGDEF" evidence="2">
    <location>
        <begin position="253"/>
        <end position="380"/>
    </location>
</feature>
<dbReference type="STRING" id="1798228.SAMN05216574_10923"/>
<dbReference type="RefSeq" id="WP_092198940.1">
    <property type="nucleotide sequence ID" value="NZ_FOND01000009.1"/>
</dbReference>
<dbReference type="EMBL" id="FOND01000009">
    <property type="protein sequence ID" value="SFF12068.1"/>
    <property type="molecule type" value="Genomic_DNA"/>
</dbReference>
<keyword evidence="1" id="KW-0472">Membrane</keyword>
<keyword evidence="1" id="KW-0812">Transmembrane</keyword>
<dbReference type="Gene3D" id="3.30.70.270">
    <property type="match status" value="1"/>
</dbReference>
<keyword evidence="1" id="KW-1133">Transmembrane helix</keyword>
<dbReference type="GO" id="GO:0052621">
    <property type="term" value="F:diguanylate cyclase activity"/>
    <property type="evidence" value="ECO:0007669"/>
    <property type="project" value="TreeGrafter"/>
</dbReference>
<dbReference type="AlphaFoldDB" id="A0A1I2G4I4"/>
<dbReference type="SMART" id="SM00267">
    <property type="entry name" value="GGDEF"/>
    <property type="match status" value="1"/>
</dbReference>
<dbReference type="PROSITE" id="PS50887">
    <property type="entry name" value="GGDEF"/>
    <property type="match status" value="1"/>
</dbReference>
<feature type="transmembrane region" description="Helical" evidence="1">
    <location>
        <begin position="144"/>
        <end position="174"/>
    </location>
</feature>
<dbReference type="GO" id="GO:1902201">
    <property type="term" value="P:negative regulation of bacterial-type flagellum-dependent cell motility"/>
    <property type="evidence" value="ECO:0007669"/>
    <property type="project" value="TreeGrafter"/>
</dbReference>